<accession>A0A645BLT5</accession>
<organism evidence="1">
    <name type="scientific">bioreactor metagenome</name>
    <dbReference type="NCBI Taxonomy" id="1076179"/>
    <lineage>
        <taxon>unclassified sequences</taxon>
        <taxon>metagenomes</taxon>
        <taxon>ecological metagenomes</taxon>
    </lineage>
</organism>
<reference evidence="1" key="1">
    <citation type="submission" date="2019-08" db="EMBL/GenBank/DDBJ databases">
        <authorList>
            <person name="Kucharzyk K."/>
            <person name="Murdoch R.W."/>
            <person name="Higgins S."/>
            <person name="Loffler F."/>
        </authorList>
    </citation>
    <scope>NUCLEOTIDE SEQUENCE</scope>
</reference>
<comment type="caution">
    <text evidence="1">The sequence shown here is derived from an EMBL/GenBank/DDBJ whole genome shotgun (WGS) entry which is preliminary data.</text>
</comment>
<protein>
    <submittedName>
        <fullName evidence="1">Uncharacterized protein</fullName>
    </submittedName>
</protein>
<proteinExistence type="predicted"/>
<dbReference type="EMBL" id="VSSQ01020940">
    <property type="protein sequence ID" value="MPM66197.1"/>
    <property type="molecule type" value="Genomic_DNA"/>
</dbReference>
<sequence length="211" mass="23505">MARGVPENCRVDLVVHTEDIPRDGRAGLGVQQLQRALFQLVQPNAVSSAKGRLLVHLQFFRAVMQQGRHPGLAHVRAIPYRQADCLLFRAQYVGDALVLEETQRHGPELFQRQSLQVLVRTVQLIPQDGAVYRRGQIIASAALRQLIPQVRGGDVHHAGDCERKDTGKGVRPIDPLPLNGKQLLRVLLRPAEGCDPRQSHNALRLMPCRKG</sequence>
<evidence type="ECO:0000313" key="1">
    <source>
        <dbReference type="EMBL" id="MPM66197.1"/>
    </source>
</evidence>
<dbReference type="AlphaFoldDB" id="A0A645BLT5"/>
<gene>
    <name evidence="1" type="ORF">SDC9_113104</name>
</gene>
<name>A0A645BLT5_9ZZZZ</name>